<evidence type="ECO:0000313" key="1">
    <source>
        <dbReference type="EMBL" id="KKC30241.1"/>
    </source>
</evidence>
<dbReference type="Proteomes" id="UP000010146">
    <property type="component" value="Unassembled WGS sequence"/>
</dbReference>
<comment type="caution">
    <text evidence="1">The sequence shown here is derived from an EMBL/GenBank/DDBJ whole genome shotgun (WGS) entry which is preliminary data.</text>
</comment>
<reference evidence="1 2" key="2">
    <citation type="journal article" date="2015" name="BMC Genomics">
        <title>Analysis of three genomes within the thermophilic bacterial species Caldanaerobacter subterraneus with a focus on carbon monoxide dehydrogenase evolution and hydrolase diversity.</title>
        <authorList>
            <person name="Sant'Anna F.H."/>
            <person name="Lebedinsky A.V."/>
            <person name="Sokolova T.G."/>
            <person name="Robb F.T."/>
            <person name="Gonzalez J.M."/>
        </authorList>
    </citation>
    <scope>NUCLEOTIDE SEQUENCE [LARGE SCALE GENOMIC DNA]</scope>
    <source>
        <strain evidence="1 2">DSM 12653</strain>
    </source>
</reference>
<reference evidence="1 2" key="1">
    <citation type="submission" date="2008-07" db="EMBL/GenBank/DDBJ databases">
        <authorList>
            <person name="Gonzalez J."/>
            <person name="Sokolova T."/>
            <person name="Ferriera S."/>
            <person name="Johnson J."/>
            <person name="Kravitz S."/>
            <person name="Beeson K."/>
            <person name="Sutton G."/>
            <person name="Rogers Y.-H."/>
            <person name="Friedman R."/>
            <person name="Frazier M."/>
            <person name="Venter J.C."/>
        </authorList>
    </citation>
    <scope>NUCLEOTIDE SEQUENCE [LARGE SCALE GENOMIC DNA]</scope>
    <source>
        <strain evidence="1 2">DSM 12653</strain>
    </source>
</reference>
<sequence>MEVVDRNTGKIKKIIVGEVKYTTDRDYMIQRLKELLEYIYFVKEKSVEGMYVFDNSQSQIEVEGILFVDNINFKLIEEDIVRVYQPNAVNIVLERNLARGI</sequence>
<name>A0A0F5PPC2_9THEO</name>
<organism evidence="1 2">
    <name type="scientific">Caldanaerobacter subterraneus subsp. pacificus DSM 12653</name>
    <dbReference type="NCBI Taxonomy" id="391606"/>
    <lineage>
        <taxon>Bacteria</taxon>
        <taxon>Bacillati</taxon>
        <taxon>Bacillota</taxon>
        <taxon>Clostridia</taxon>
        <taxon>Thermoanaerobacterales</taxon>
        <taxon>Thermoanaerobacteraceae</taxon>
        <taxon>Caldanaerobacter</taxon>
    </lineage>
</organism>
<evidence type="ECO:0000313" key="2">
    <source>
        <dbReference type="Proteomes" id="UP000010146"/>
    </source>
</evidence>
<dbReference type="EMBL" id="ABXP02000042">
    <property type="protein sequence ID" value="KKC30241.1"/>
    <property type="molecule type" value="Genomic_DNA"/>
</dbReference>
<gene>
    <name evidence="1" type="ORF">CDSM653_00719</name>
</gene>
<dbReference type="AlphaFoldDB" id="A0A0F5PPC2"/>
<protein>
    <submittedName>
        <fullName evidence="1">Uncharacterized protein</fullName>
    </submittedName>
</protein>
<accession>A0A0F5PPC2</accession>
<reference evidence="2" key="3">
    <citation type="submission" date="2015-02" db="EMBL/GenBank/DDBJ databases">
        <title>Genome analysis of three genomes within the thermophilic hydrogenogenic bacterial species Caldanaerobacter subterraneus.</title>
        <authorList>
            <person name="Sant'Anna F.H."/>
            <person name="Lebedinsky A."/>
            <person name="Sokolova T."/>
            <person name="Robb F.T."/>
            <person name="Gonzalez J.M."/>
        </authorList>
    </citation>
    <scope>NUCLEOTIDE SEQUENCE [LARGE SCALE GENOMIC DNA]</scope>
    <source>
        <strain evidence="2">DSM 12653</strain>
    </source>
</reference>
<proteinExistence type="predicted"/>
<dbReference type="RefSeq" id="WP_043883914.1">
    <property type="nucleotide sequence ID" value="NZ_ABXP02000042.1"/>
</dbReference>